<dbReference type="Proteomes" id="UP000476411">
    <property type="component" value="Chromosome"/>
</dbReference>
<evidence type="ECO:0000313" key="3">
    <source>
        <dbReference type="EMBL" id="QHS59962.1"/>
    </source>
</evidence>
<dbReference type="EMBL" id="CP048113">
    <property type="protein sequence ID" value="QHS59962.1"/>
    <property type="molecule type" value="Genomic_DNA"/>
</dbReference>
<feature type="region of interest" description="Disordered" evidence="2">
    <location>
        <begin position="130"/>
        <end position="158"/>
    </location>
</feature>
<dbReference type="PROSITE" id="PS00626">
    <property type="entry name" value="RCC1_2"/>
    <property type="match status" value="1"/>
</dbReference>
<keyword evidence="4" id="KW-1185">Reference proteome</keyword>
<feature type="compositionally biased region" description="Polar residues" evidence="2">
    <location>
        <begin position="1"/>
        <end position="22"/>
    </location>
</feature>
<feature type="coiled-coil region" evidence="1">
    <location>
        <begin position="498"/>
        <end position="539"/>
    </location>
</feature>
<feature type="compositionally biased region" description="Basic and acidic residues" evidence="2">
    <location>
        <begin position="135"/>
        <end position="158"/>
    </location>
</feature>
<feature type="region of interest" description="Disordered" evidence="2">
    <location>
        <begin position="1"/>
        <end position="55"/>
    </location>
</feature>
<reference evidence="3 4" key="1">
    <citation type="submission" date="2020-01" db="EMBL/GenBank/DDBJ databases">
        <title>Complete genome sequence of Chitinophaga sp. H33E-04 isolated from quinoa roots.</title>
        <authorList>
            <person name="Weon H.-Y."/>
            <person name="Lee S.A."/>
        </authorList>
    </citation>
    <scope>NUCLEOTIDE SEQUENCE [LARGE SCALE GENOMIC DNA]</scope>
    <source>
        <strain evidence="3 4">H33E-04</strain>
    </source>
</reference>
<accession>A0A6B9ZC20</accession>
<organism evidence="3 4">
    <name type="scientific">Chitinophaga agri</name>
    <dbReference type="NCBI Taxonomy" id="2703787"/>
    <lineage>
        <taxon>Bacteria</taxon>
        <taxon>Pseudomonadati</taxon>
        <taxon>Bacteroidota</taxon>
        <taxon>Chitinophagia</taxon>
        <taxon>Chitinophagales</taxon>
        <taxon>Chitinophagaceae</taxon>
        <taxon>Chitinophaga</taxon>
    </lineage>
</organism>
<keyword evidence="1" id="KW-0175">Coiled coil</keyword>
<feature type="compositionally biased region" description="Basic and acidic residues" evidence="2">
    <location>
        <begin position="479"/>
        <end position="495"/>
    </location>
</feature>
<dbReference type="InterPro" id="IPR000408">
    <property type="entry name" value="Reg_chr_condens"/>
</dbReference>
<evidence type="ECO:0000313" key="4">
    <source>
        <dbReference type="Proteomes" id="UP000476411"/>
    </source>
</evidence>
<feature type="compositionally biased region" description="Low complexity" evidence="2">
    <location>
        <begin position="24"/>
        <end position="35"/>
    </location>
</feature>
<dbReference type="KEGG" id="chih:GWR21_10265"/>
<feature type="compositionally biased region" description="Basic and acidic residues" evidence="2">
    <location>
        <begin position="406"/>
        <end position="432"/>
    </location>
</feature>
<feature type="region of interest" description="Disordered" evidence="2">
    <location>
        <begin position="406"/>
        <end position="495"/>
    </location>
</feature>
<name>A0A6B9ZC20_9BACT</name>
<evidence type="ECO:0000256" key="2">
    <source>
        <dbReference type="SAM" id="MobiDB-lite"/>
    </source>
</evidence>
<sequence>MPSNDSQQKQQPSVSRAATGSDHSAAVSRPAVSAVQPKPVLHASRETQAAVLPEQSEPVERFVLQRVSQSPGNANDTALPPFQLARQPVTNNVLLQLRYAEGRLVTQRKEGVGPLKSNVFQLVTKKNKAFNNATGEKKGGKEEKPKKKKKEPEKEEYKQVDGTNYNEKLQESIEKQFPIAFIVNTILPYTEADSIEAFITNVINGKDMEEMVKSGRIGIVIGLNAHKKNAKQLTEAMEAVQEIINKFNIPIAVVSSTFGTKKFPYGTMRNNVLHSAETHLLLQTFIRNNYHPYVSIQDADTAPRTVPSGEHIFKYIEKTLAFTDEDVDMAGSDEVIETGEKMEEDYMPLFSDNTEDENKVEMQSLPPLRPLMITGGYRPTETLMEDTKSRVEKRIGQLEKQIKALNQRGRELVDEREKKKKELQEETEKREQQQTSGGKIPEKKISGKTPPQKVVKKGNEGKTPSRTPSKVPVRRTVPKKGEKEKDEVKKAPERSPEEKRILKELREVRKEIKEVVMEREKLEKELAGNKNGLKKLNDEKKATKFRLEFEKNIKEDMRMRTGLSRVHPLLPYAPEPNLFLDGFSVLLNKDLPKEYQPSQAISDKRKDVLMFGKDGAEYTDLGRRLPSFGAFELDNYYGKRHEEAEENIKIDNIEPFIGLKEDKEDSIPEMNQRPPIFGHKLLDESKEDVISRLNMDTQNNRHPLRGISYLTDFEGASIQTDLSRIAYTSLISGKVPQSHGQLTSVVDRLVQDKSAKKGLKLSDFQGEYDGFSVKRKKKAFSEVFNPSLVKPNKKRKLDVSKLGNSDTNKMSFALSTPFPSTSSFSSIKMGIQSNQQQFSFSLTALSKQTELRRYMELLQILNNDRGTPLDGDCLYNAIVQAQTGKLDPEAAQQIRNTTVDWMLDERNLENVATYAYENGVDIFDLIRVIRTKGAWTGNAGDLAPRLVAAALGINLRIYVNGNPTMIRPLSGSGKGRVSLDLEDNHYSVHHKK</sequence>
<proteinExistence type="predicted"/>
<dbReference type="Gene3D" id="3.90.70.80">
    <property type="match status" value="1"/>
</dbReference>
<dbReference type="AlphaFoldDB" id="A0A6B9ZC20"/>
<gene>
    <name evidence="3" type="ORF">GWR21_10265</name>
</gene>
<dbReference type="RefSeq" id="WP_162331656.1">
    <property type="nucleotide sequence ID" value="NZ_CP048113.1"/>
</dbReference>
<protein>
    <recommendedName>
        <fullName evidence="5">OTU domain-containing protein</fullName>
    </recommendedName>
</protein>
<evidence type="ECO:0000256" key="1">
    <source>
        <dbReference type="SAM" id="Coils"/>
    </source>
</evidence>
<dbReference type="CDD" id="cd22744">
    <property type="entry name" value="OTU"/>
    <property type="match status" value="1"/>
</dbReference>
<evidence type="ECO:0008006" key="5">
    <source>
        <dbReference type="Google" id="ProtNLM"/>
    </source>
</evidence>